<evidence type="ECO:0000259" key="2">
    <source>
        <dbReference type="SMART" id="SM00903"/>
    </source>
</evidence>
<organism evidence="3 4">
    <name type="scientific">Sporothrix epigloea</name>
    <dbReference type="NCBI Taxonomy" id="1892477"/>
    <lineage>
        <taxon>Eukaryota</taxon>
        <taxon>Fungi</taxon>
        <taxon>Dikarya</taxon>
        <taxon>Ascomycota</taxon>
        <taxon>Pezizomycotina</taxon>
        <taxon>Sordariomycetes</taxon>
        <taxon>Sordariomycetidae</taxon>
        <taxon>Ophiostomatales</taxon>
        <taxon>Ophiostomataceae</taxon>
        <taxon>Sporothrix</taxon>
    </lineage>
</organism>
<dbReference type="SMART" id="SM00903">
    <property type="entry name" value="Flavin_Reduct"/>
    <property type="match status" value="1"/>
</dbReference>
<dbReference type="PANTHER" id="PTHR30466">
    <property type="entry name" value="FLAVIN REDUCTASE"/>
    <property type="match status" value="1"/>
</dbReference>
<accession>A0ABP0DXV3</accession>
<comment type="caution">
    <text evidence="3">The sequence shown here is derived from an EMBL/GenBank/DDBJ whole genome shotgun (WGS) entry which is preliminary data.</text>
</comment>
<reference evidence="3 4" key="1">
    <citation type="submission" date="2024-01" db="EMBL/GenBank/DDBJ databases">
        <authorList>
            <person name="Allen C."/>
            <person name="Tagirdzhanova G."/>
        </authorList>
    </citation>
    <scope>NUCLEOTIDE SEQUENCE [LARGE SCALE GENOMIC DNA]</scope>
    <source>
        <strain evidence="3 4">CBS 573.63</strain>
    </source>
</reference>
<feature type="domain" description="Flavin reductase like" evidence="2">
    <location>
        <begin position="50"/>
        <end position="241"/>
    </location>
</feature>
<keyword evidence="1" id="KW-0560">Oxidoreductase</keyword>
<dbReference type="InterPro" id="IPR002563">
    <property type="entry name" value="Flavin_Rdtase-like_dom"/>
</dbReference>
<proteinExistence type="predicted"/>
<dbReference type="SUPFAM" id="SSF50475">
    <property type="entry name" value="FMN-binding split barrel"/>
    <property type="match status" value="1"/>
</dbReference>
<dbReference type="Proteomes" id="UP001642501">
    <property type="component" value="Unassembled WGS sequence"/>
</dbReference>
<evidence type="ECO:0000256" key="1">
    <source>
        <dbReference type="ARBA" id="ARBA00023002"/>
    </source>
</evidence>
<gene>
    <name evidence="3" type="ORF">SEPCBS57363_004795</name>
</gene>
<evidence type="ECO:0000313" key="4">
    <source>
        <dbReference type="Proteomes" id="UP001642501"/>
    </source>
</evidence>
<keyword evidence="4" id="KW-1185">Reference proteome</keyword>
<evidence type="ECO:0000313" key="3">
    <source>
        <dbReference type="EMBL" id="CAK7271771.1"/>
    </source>
</evidence>
<protein>
    <recommendedName>
        <fullName evidence="2">Flavin reductase like domain-containing protein</fullName>
    </recommendedName>
</protein>
<name>A0ABP0DXV3_9PEZI</name>
<dbReference type="Pfam" id="PF01613">
    <property type="entry name" value="Flavin_Reduct"/>
    <property type="match status" value="1"/>
</dbReference>
<dbReference type="EMBL" id="CAWUOM010000094">
    <property type="protein sequence ID" value="CAK7271771.1"/>
    <property type="molecule type" value="Genomic_DNA"/>
</dbReference>
<dbReference type="PANTHER" id="PTHR30466:SF1">
    <property type="entry name" value="FMN REDUCTASE (NADH) RUTF"/>
    <property type="match status" value="1"/>
</dbReference>
<sequence>MSKARGFTTALASRSASGAAHRQLTADFNLGEGKEGIGALTLSELARHILRHVADSVVVCTAHSQKAKPAVSTTPGDTLVPVGLTMSSFAPLTLVPTPVITFNIAVPSRTEQVIAKTRNFMIHILAGDAQGARLADVFRQGNAHPASTLRALRQTSSNIVWPGGVPGHHQDDDQPFLQGKGVLYVLRCRLLDEPLDGLVPVRDHVVVLGEVLEIIKGDAELTTSTGTPCFGLLYGDRHYRCLSEDVVRTGIEDQS</sequence>
<dbReference type="Gene3D" id="2.30.110.10">
    <property type="entry name" value="Electron Transport, Fmn-binding Protein, Chain A"/>
    <property type="match status" value="1"/>
</dbReference>
<dbReference type="InterPro" id="IPR050268">
    <property type="entry name" value="NADH-dep_flavin_reductase"/>
</dbReference>
<dbReference type="InterPro" id="IPR012349">
    <property type="entry name" value="Split_barrel_FMN-bd"/>
</dbReference>